<comment type="caution">
    <text evidence="1">The sequence shown here is derived from an EMBL/GenBank/DDBJ whole genome shotgun (WGS) entry which is preliminary data.</text>
</comment>
<accession>A0A8S4SE80</accession>
<evidence type="ECO:0000313" key="2">
    <source>
        <dbReference type="Proteomes" id="UP000838756"/>
    </source>
</evidence>
<organism evidence="1 2">
    <name type="scientific">Pararge aegeria aegeria</name>
    <dbReference type="NCBI Taxonomy" id="348720"/>
    <lineage>
        <taxon>Eukaryota</taxon>
        <taxon>Metazoa</taxon>
        <taxon>Ecdysozoa</taxon>
        <taxon>Arthropoda</taxon>
        <taxon>Hexapoda</taxon>
        <taxon>Insecta</taxon>
        <taxon>Pterygota</taxon>
        <taxon>Neoptera</taxon>
        <taxon>Endopterygota</taxon>
        <taxon>Lepidoptera</taxon>
        <taxon>Glossata</taxon>
        <taxon>Ditrysia</taxon>
        <taxon>Papilionoidea</taxon>
        <taxon>Nymphalidae</taxon>
        <taxon>Satyrinae</taxon>
        <taxon>Satyrini</taxon>
        <taxon>Parargina</taxon>
        <taxon>Pararge</taxon>
    </lineage>
</organism>
<evidence type="ECO:0000313" key="1">
    <source>
        <dbReference type="EMBL" id="CAH2258427.1"/>
    </source>
</evidence>
<sequence>MARVYQNGMLSERESDRSLFRTARLRSVIMRDKGSGSGRSSPARSAGLNACPLMHYSRSGRSADYGSMRHYVEDYLVRRQRPMGPRVQFRYNEN</sequence>
<keyword evidence="2" id="KW-1185">Reference proteome</keyword>
<dbReference type="AlphaFoldDB" id="A0A8S4SE80"/>
<name>A0A8S4SE80_9NEOP</name>
<reference evidence="1" key="1">
    <citation type="submission" date="2022-03" db="EMBL/GenBank/DDBJ databases">
        <authorList>
            <person name="Lindestad O."/>
        </authorList>
    </citation>
    <scope>NUCLEOTIDE SEQUENCE</scope>
</reference>
<proteinExistence type="predicted"/>
<gene>
    <name evidence="1" type="primary">jg4175</name>
    <name evidence="1" type="ORF">PAEG_LOCUS23336</name>
</gene>
<dbReference type="Proteomes" id="UP000838756">
    <property type="component" value="Unassembled WGS sequence"/>
</dbReference>
<dbReference type="EMBL" id="CAKXAJ010026146">
    <property type="protein sequence ID" value="CAH2258427.1"/>
    <property type="molecule type" value="Genomic_DNA"/>
</dbReference>
<protein>
    <submittedName>
        <fullName evidence="1">Jg4175 protein</fullName>
    </submittedName>
</protein>